<evidence type="ECO:0000256" key="2">
    <source>
        <dbReference type="ARBA" id="ARBA00022598"/>
    </source>
</evidence>
<feature type="binding site" evidence="7">
    <location>
        <position position="247"/>
    </location>
    <ligand>
        <name>L-aspartate</name>
        <dbReference type="ChEBI" id="CHEBI:29991"/>
    </ligand>
</feature>
<dbReference type="GO" id="GO:0005524">
    <property type="term" value="F:ATP binding"/>
    <property type="evidence" value="ECO:0007669"/>
    <property type="project" value="UniProtKB-UniRule"/>
</dbReference>
<dbReference type="GO" id="GO:0003676">
    <property type="term" value="F:nucleic acid binding"/>
    <property type="evidence" value="ECO:0007669"/>
    <property type="project" value="InterPro"/>
</dbReference>
<comment type="caution">
    <text evidence="7">Lacks conserved residue(s) required for the propagation of feature annotation.</text>
</comment>
<dbReference type="Gene3D" id="2.40.50.140">
    <property type="entry name" value="Nucleic acid-binding proteins"/>
    <property type="match status" value="1"/>
</dbReference>
<evidence type="ECO:0000259" key="9">
    <source>
        <dbReference type="PROSITE" id="PS50862"/>
    </source>
</evidence>
<dbReference type="Pfam" id="PF01336">
    <property type="entry name" value="tRNA_anti-codon"/>
    <property type="match status" value="1"/>
</dbReference>
<dbReference type="eggNOG" id="COG0173">
    <property type="taxonomic scope" value="Bacteria"/>
</dbReference>
<reference evidence="10" key="2">
    <citation type="submission" date="2012-10" db="EMBL/GenBank/DDBJ databases">
        <title>Improved high-quality draft of Thermaerobacter subterraneus C21, DSM 13965.</title>
        <authorList>
            <consortium name="DOE Joint Genome Institute"/>
            <person name="Eisen J."/>
            <person name="Huntemann M."/>
            <person name="Wei C.-L."/>
            <person name="Han J."/>
            <person name="Detter J.C."/>
            <person name="Han C."/>
            <person name="Tapia R."/>
            <person name="Chen A."/>
            <person name="Kyrpides N."/>
            <person name="Mavromatis K."/>
            <person name="Markowitz V."/>
            <person name="Szeto E."/>
            <person name="Ivanova N."/>
            <person name="Mikhailova N."/>
            <person name="Ovchinnikova G."/>
            <person name="Pagani I."/>
            <person name="Pati A."/>
            <person name="Goodwin L."/>
            <person name="Nordberg H.P."/>
            <person name="Cantor M.N."/>
            <person name="Hua S.X."/>
            <person name="Woyke T."/>
            <person name="Eisen J."/>
            <person name="Klenk H.-P."/>
        </authorList>
    </citation>
    <scope>NUCLEOTIDE SEQUENCE [LARGE SCALE GENOMIC DNA]</scope>
    <source>
        <strain evidence="10">DSM 13965</strain>
    </source>
</reference>
<keyword evidence="11" id="KW-1185">Reference proteome</keyword>
<evidence type="ECO:0000256" key="7">
    <source>
        <dbReference type="HAMAP-Rule" id="MF_00044"/>
    </source>
</evidence>
<feature type="region of interest" description="Aspartate" evidence="7">
    <location>
        <begin position="225"/>
        <end position="228"/>
    </location>
</feature>
<comment type="function">
    <text evidence="7">Catalyzes the attachment of L-aspartate to tRNA(Asp) in a two-step reaction: L-aspartate is first activated by ATP to form Asp-AMP and then transferred to the acceptor end of tRNA(Asp).</text>
</comment>
<keyword evidence="2 7" id="KW-0436">Ligase</keyword>
<dbReference type="InterPro" id="IPR006195">
    <property type="entry name" value="aa-tRNA-synth_II"/>
</dbReference>
<dbReference type="SUPFAM" id="SSF55681">
    <property type="entry name" value="Class II aaRS and biotin synthetases"/>
    <property type="match status" value="1"/>
</dbReference>
<comment type="catalytic activity">
    <reaction evidence="7">
        <text>tRNA(Asp) + L-aspartate + ATP = L-aspartyl-tRNA(Asp) + AMP + diphosphate</text>
        <dbReference type="Rhea" id="RHEA:19649"/>
        <dbReference type="Rhea" id="RHEA-COMP:9660"/>
        <dbReference type="Rhea" id="RHEA-COMP:9678"/>
        <dbReference type="ChEBI" id="CHEBI:29991"/>
        <dbReference type="ChEBI" id="CHEBI:30616"/>
        <dbReference type="ChEBI" id="CHEBI:33019"/>
        <dbReference type="ChEBI" id="CHEBI:78442"/>
        <dbReference type="ChEBI" id="CHEBI:78516"/>
        <dbReference type="ChEBI" id="CHEBI:456215"/>
        <dbReference type="EC" id="6.1.1.12"/>
    </reaction>
</comment>
<feature type="domain" description="Aminoacyl-transfer RNA synthetases class-II family profile" evidence="9">
    <location>
        <begin position="176"/>
        <end position="592"/>
    </location>
</feature>
<dbReference type="PRINTS" id="PR01042">
    <property type="entry name" value="TRNASYNTHASP"/>
</dbReference>
<dbReference type="EMBL" id="AENY02000004">
    <property type="protein sequence ID" value="EKP93764.1"/>
    <property type="molecule type" value="Genomic_DNA"/>
</dbReference>
<dbReference type="PANTHER" id="PTHR22594">
    <property type="entry name" value="ASPARTYL/LYSYL-TRNA SYNTHETASE"/>
    <property type="match status" value="1"/>
</dbReference>
<dbReference type="STRING" id="867903.ThesuDRAFT_00007"/>
<feature type="binding site" evidence="7">
    <location>
        <position position="477"/>
    </location>
    <ligand>
        <name>L-aspartate</name>
        <dbReference type="ChEBI" id="CHEBI:29991"/>
    </ligand>
</feature>
<gene>
    <name evidence="7" type="primary">aspS</name>
    <name evidence="10" type="ORF">ThesuDRAFT_00007</name>
</gene>
<dbReference type="InterPro" id="IPR004524">
    <property type="entry name" value="Asp-tRNA-ligase_1"/>
</dbReference>
<dbReference type="InterPro" id="IPR029351">
    <property type="entry name" value="GAD_dom"/>
</dbReference>
<keyword evidence="3 7" id="KW-0547">Nucleotide-binding</keyword>
<comment type="caution">
    <text evidence="10">The sequence shown here is derived from an EMBL/GenBank/DDBJ whole genome shotgun (WGS) entry which is preliminary data.</text>
</comment>
<dbReference type="NCBIfam" id="NF001750">
    <property type="entry name" value="PRK00476.1"/>
    <property type="match status" value="1"/>
</dbReference>
<dbReference type="PANTHER" id="PTHR22594:SF5">
    <property type="entry name" value="ASPARTATE--TRNA LIGASE, MITOCHONDRIAL"/>
    <property type="match status" value="1"/>
</dbReference>
<dbReference type="OrthoDB" id="9802326at2"/>
<feature type="binding site" evidence="7">
    <location>
        <position position="256"/>
    </location>
    <ligand>
        <name>ATP</name>
        <dbReference type="ChEBI" id="CHEBI:30616"/>
    </ligand>
</feature>
<name>K6PYY2_9FIRM</name>
<dbReference type="InterPro" id="IPR004365">
    <property type="entry name" value="NA-bd_OB_tRNA"/>
</dbReference>
<dbReference type="SUPFAM" id="SSF50249">
    <property type="entry name" value="Nucleic acid-binding proteins"/>
    <property type="match status" value="1"/>
</dbReference>
<feature type="binding site" evidence="7">
    <location>
        <position position="511"/>
    </location>
    <ligand>
        <name>ATP</name>
        <dbReference type="ChEBI" id="CHEBI:30616"/>
    </ligand>
</feature>
<keyword evidence="5 7" id="KW-0648">Protein biosynthesis</keyword>
<dbReference type="GO" id="GO:0004815">
    <property type="term" value="F:aspartate-tRNA ligase activity"/>
    <property type="evidence" value="ECO:0007669"/>
    <property type="project" value="UniProtKB-UniRule"/>
</dbReference>
<dbReference type="Gene3D" id="3.30.930.10">
    <property type="entry name" value="Bira Bifunctional Protein, Domain 2"/>
    <property type="match status" value="1"/>
</dbReference>
<dbReference type="NCBIfam" id="TIGR00459">
    <property type="entry name" value="aspS_bact"/>
    <property type="match status" value="1"/>
</dbReference>
<accession>K6PYY2</accession>
<dbReference type="InterPro" id="IPR002312">
    <property type="entry name" value="Asp/Asn-tRNA-synth_IIb"/>
</dbReference>
<dbReference type="Pfam" id="PF02938">
    <property type="entry name" value="GAD"/>
    <property type="match status" value="1"/>
</dbReference>
<dbReference type="HOGENOM" id="CLU_014330_3_2_9"/>
<dbReference type="GO" id="GO:0006422">
    <property type="term" value="P:aspartyl-tRNA aminoacylation"/>
    <property type="evidence" value="ECO:0007669"/>
    <property type="project" value="UniProtKB-UniRule"/>
</dbReference>
<dbReference type="Proteomes" id="UP000005710">
    <property type="component" value="Unassembled WGS sequence"/>
</dbReference>
<dbReference type="PROSITE" id="PS50862">
    <property type="entry name" value="AA_TRNA_LIGASE_II"/>
    <property type="match status" value="1"/>
</dbReference>
<comment type="subcellular location">
    <subcellularLocation>
        <location evidence="7">Cytoplasm</location>
    </subcellularLocation>
</comment>
<feature type="region of interest" description="Disordered" evidence="8">
    <location>
        <begin position="1"/>
        <end position="20"/>
    </location>
</feature>
<dbReference type="Pfam" id="PF00152">
    <property type="entry name" value="tRNA-synt_2"/>
    <property type="match status" value="1"/>
</dbReference>
<dbReference type="AlphaFoldDB" id="K6PYY2"/>
<dbReference type="Gene3D" id="3.30.1360.30">
    <property type="entry name" value="GAD-like domain"/>
    <property type="match status" value="1"/>
</dbReference>
<dbReference type="InterPro" id="IPR012340">
    <property type="entry name" value="NA-bd_OB-fold"/>
</dbReference>
<reference evidence="10" key="1">
    <citation type="submission" date="2010-10" db="EMBL/GenBank/DDBJ databases">
        <authorList>
            <consortium name="US DOE Joint Genome Institute (JGI-PGF)"/>
            <person name="Lucas S."/>
            <person name="Copeland A."/>
            <person name="Lapidus A."/>
            <person name="Bruce D."/>
            <person name="Goodwin L."/>
            <person name="Pitluck S."/>
            <person name="Kyrpides N."/>
            <person name="Mavromatis K."/>
            <person name="Detter J.C."/>
            <person name="Han C."/>
            <person name="Land M."/>
            <person name="Hauser L."/>
            <person name="Markowitz V."/>
            <person name="Cheng J.-F."/>
            <person name="Hugenholtz P."/>
            <person name="Woyke T."/>
            <person name="Wu D."/>
            <person name="Pukall R."/>
            <person name="Wahrenburg C."/>
            <person name="Brambilla E."/>
            <person name="Klenk H.-P."/>
            <person name="Eisen J.A."/>
        </authorList>
    </citation>
    <scope>NUCLEOTIDE SEQUENCE [LARGE SCALE GENOMIC DNA]</scope>
    <source>
        <strain evidence="10">DSM 13965</strain>
    </source>
</reference>
<evidence type="ECO:0000256" key="4">
    <source>
        <dbReference type="ARBA" id="ARBA00022840"/>
    </source>
</evidence>
<dbReference type="RefSeq" id="WP_006904710.1">
    <property type="nucleotide sequence ID" value="NZ_JH976536.1"/>
</dbReference>
<evidence type="ECO:0000313" key="11">
    <source>
        <dbReference type="Proteomes" id="UP000005710"/>
    </source>
</evidence>
<dbReference type="GO" id="GO:0016740">
    <property type="term" value="F:transferase activity"/>
    <property type="evidence" value="ECO:0007669"/>
    <property type="project" value="UniProtKB-ARBA"/>
</dbReference>
<comment type="similarity">
    <text evidence="1 7">Belongs to the class-II aminoacyl-tRNA synthetase family. Type 1 subfamily.</text>
</comment>
<dbReference type="InterPro" id="IPR045864">
    <property type="entry name" value="aa-tRNA-synth_II/BPL/LPL"/>
</dbReference>
<dbReference type="InterPro" id="IPR047090">
    <property type="entry name" value="AspRS_core"/>
</dbReference>
<evidence type="ECO:0000256" key="8">
    <source>
        <dbReference type="SAM" id="MobiDB-lite"/>
    </source>
</evidence>
<dbReference type="CDD" id="cd04317">
    <property type="entry name" value="EcAspRS_like_N"/>
    <property type="match status" value="1"/>
</dbReference>
<dbReference type="GO" id="GO:0140096">
    <property type="term" value="F:catalytic activity, acting on a protein"/>
    <property type="evidence" value="ECO:0007669"/>
    <property type="project" value="UniProtKB-ARBA"/>
</dbReference>
<dbReference type="EC" id="6.1.1.12" evidence="7"/>
<keyword evidence="4 7" id="KW-0067">ATP-binding</keyword>
<organism evidence="10 11">
    <name type="scientific">Thermaerobacter subterraneus DSM 13965</name>
    <dbReference type="NCBI Taxonomy" id="867903"/>
    <lineage>
        <taxon>Bacteria</taxon>
        <taxon>Bacillati</taxon>
        <taxon>Bacillota</taxon>
        <taxon>Clostridia</taxon>
        <taxon>Eubacteriales</taxon>
        <taxon>Clostridiales Family XVII. Incertae Sedis</taxon>
        <taxon>Thermaerobacter</taxon>
    </lineage>
</organism>
<feature type="binding site" evidence="7">
    <location>
        <begin position="563"/>
        <end position="566"/>
    </location>
    <ligand>
        <name>ATP</name>
        <dbReference type="ChEBI" id="CHEBI:30616"/>
    </ligand>
</feature>
<proteinExistence type="inferred from homology"/>
<keyword evidence="6 7" id="KW-0030">Aminoacyl-tRNA synthetase</keyword>
<evidence type="ECO:0000256" key="5">
    <source>
        <dbReference type="ARBA" id="ARBA00022917"/>
    </source>
</evidence>
<dbReference type="GO" id="GO:0005737">
    <property type="term" value="C:cytoplasm"/>
    <property type="evidence" value="ECO:0007669"/>
    <property type="project" value="UniProtKB-SubCell"/>
</dbReference>
<keyword evidence="7" id="KW-0963">Cytoplasm</keyword>
<sequence>MRAMDESGREGATLAPALSSWQGERMGRDLGCGEVRPEHVGRTLTVAGWVHRVRDLGGLRFVEVRDRTGRLQLVINRAEAPPEVVQAAEGLRAEFVVAARGTVRRRAPEAVNPRLATGEVELVPAQLWILATSKTPPFELDAAAEVDEGLRLRYRYLDLRRPAMFRNLWLRHRAYQVVRRYFDRNGFLEVETPMLTRSTPEGARDYLVPSRLHPGRFYALPQSPQLFKQLLMVGGIERYFQIVRCFRDEDLRADRQPEFTQIDVEMSFVDVDDVLAMAEGMMAELWQELLGVEVPLPLPRLTYAEAMARYGSDKPDLRYEPVVVDVSDVFVQTGFRGFQAALASGGAVRALRAPGGAALSRKELDALNETARAAGSPGVAWIAVPEPDPEAWRGPVVKFFTPEERAALAGRLELRAGDLVLLAADEPERASVVLGKLRLQLAERLAWPRVKEWAFTWVVDFPLLEWDEEEQRYVARHHPFTSPRDEDLDRLESDPAGVRARAYDLVLNGYEIGGGSIRIHRRDVQERVFRAIGLPPEKARERFGFLLEAFDYGPPPHGGIAFGFDRIVMLAAGASSIRDVIAFPKTARAVDPLTGAPAEVDPGQLEELHLRIQQR</sequence>
<evidence type="ECO:0000256" key="1">
    <source>
        <dbReference type="ARBA" id="ARBA00006303"/>
    </source>
</evidence>
<comment type="subunit">
    <text evidence="7">Homodimer.</text>
</comment>
<feature type="binding site" evidence="7">
    <location>
        <position position="518"/>
    </location>
    <ligand>
        <name>L-aspartate</name>
        <dbReference type="ChEBI" id="CHEBI:29991"/>
    </ligand>
</feature>
<feature type="binding site" evidence="7">
    <location>
        <begin position="247"/>
        <end position="249"/>
    </location>
    <ligand>
        <name>ATP</name>
        <dbReference type="ChEBI" id="CHEBI:30616"/>
    </ligand>
</feature>
<dbReference type="SUPFAM" id="SSF55261">
    <property type="entry name" value="GAD domain-like"/>
    <property type="match status" value="1"/>
</dbReference>
<protein>
    <recommendedName>
        <fullName evidence="7">Aspartate--tRNA ligase</fullName>
        <ecNumber evidence="7">6.1.1.12</ecNumber>
    </recommendedName>
    <alternativeName>
        <fullName evidence="7">Aspartyl-tRNA synthetase</fullName>
        <shortName evidence="7">AspRS</shortName>
    </alternativeName>
</protein>
<dbReference type="InterPro" id="IPR004364">
    <property type="entry name" value="Aa-tRNA-synt_II"/>
</dbReference>
<dbReference type="HAMAP" id="MF_00044">
    <property type="entry name" value="Asp_tRNA_synth_type1"/>
    <property type="match status" value="1"/>
</dbReference>
<dbReference type="InterPro" id="IPR004115">
    <property type="entry name" value="GAD-like_sf"/>
</dbReference>
<feature type="binding site" evidence="7">
    <location>
        <position position="201"/>
    </location>
    <ligand>
        <name>L-aspartate</name>
        <dbReference type="ChEBI" id="CHEBI:29991"/>
    </ligand>
</feature>
<dbReference type="CDD" id="cd00777">
    <property type="entry name" value="AspRS_core"/>
    <property type="match status" value="1"/>
</dbReference>
<evidence type="ECO:0000256" key="6">
    <source>
        <dbReference type="ARBA" id="ARBA00023146"/>
    </source>
</evidence>
<dbReference type="InterPro" id="IPR047089">
    <property type="entry name" value="Asp-tRNA-ligase_1_N"/>
</dbReference>
<evidence type="ECO:0000313" key="10">
    <source>
        <dbReference type="EMBL" id="EKP93764.1"/>
    </source>
</evidence>
<evidence type="ECO:0000256" key="3">
    <source>
        <dbReference type="ARBA" id="ARBA00022741"/>
    </source>
</evidence>